<proteinExistence type="predicted"/>
<name>A0A179RZT5_9HYPH</name>
<dbReference type="EMBL" id="LWHQ01000072">
    <property type="protein sequence ID" value="OAS16649.1"/>
    <property type="molecule type" value="Genomic_DNA"/>
</dbReference>
<evidence type="ECO:0000313" key="1">
    <source>
        <dbReference type="EMBL" id="OAS16649.1"/>
    </source>
</evidence>
<dbReference type="AlphaFoldDB" id="A0A179RZT5"/>
<organism evidence="1 2">
    <name type="scientific">Methylobacterium platani</name>
    <dbReference type="NCBI Taxonomy" id="427683"/>
    <lineage>
        <taxon>Bacteria</taxon>
        <taxon>Pseudomonadati</taxon>
        <taxon>Pseudomonadota</taxon>
        <taxon>Alphaproteobacteria</taxon>
        <taxon>Hyphomicrobiales</taxon>
        <taxon>Methylobacteriaceae</taxon>
        <taxon>Methylobacterium</taxon>
    </lineage>
</organism>
<reference evidence="1 2" key="1">
    <citation type="submission" date="2016-04" db="EMBL/GenBank/DDBJ databases">
        <authorList>
            <person name="Evans L.H."/>
            <person name="Alamgir A."/>
            <person name="Owens N."/>
            <person name="Weber N.D."/>
            <person name="Virtaneva K."/>
            <person name="Barbian K."/>
            <person name="Babar A."/>
            <person name="Rosenke K."/>
        </authorList>
    </citation>
    <scope>NUCLEOTIDE SEQUENCE [LARGE SCALE GENOMIC DNA]</scope>
    <source>
        <strain evidence="1 2">PMB02</strain>
    </source>
</reference>
<gene>
    <name evidence="1" type="ORF">A5481_28220</name>
</gene>
<evidence type="ECO:0000313" key="2">
    <source>
        <dbReference type="Proteomes" id="UP000078316"/>
    </source>
</evidence>
<accession>A0A179RZT5</accession>
<dbReference type="Proteomes" id="UP000078316">
    <property type="component" value="Unassembled WGS sequence"/>
</dbReference>
<comment type="caution">
    <text evidence="1">The sequence shown here is derived from an EMBL/GenBank/DDBJ whole genome shotgun (WGS) entry which is preliminary data.</text>
</comment>
<dbReference type="STRING" id="427683.A5481_28220"/>
<sequence length="91" mass="9894">MVSISAGNPKTPTLDDLASDALDLRNATVVTRIVLDHCLAMTRRDEGATYKTFNLLPQQLEAMTYSMLRLEAMSEALADAIESYQTAGAQS</sequence>
<protein>
    <submittedName>
        <fullName evidence="1">Uncharacterized protein</fullName>
    </submittedName>
</protein>